<reference evidence="2 3" key="1">
    <citation type="journal article" date="2019" name="Sci. Rep.">
        <title>Orb-weaving spider Araneus ventricosus genome elucidates the spidroin gene catalogue.</title>
        <authorList>
            <person name="Kono N."/>
            <person name="Nakamura H."/>
            <person name="Ohtoshi R."/>
            <person name="Moran D.A.P."/>
            <person name="Shinohara A."/>
            <person name="Yoshida Y."/>
            <person name="Fujiwara M."/>
            <person name="Mori M."/>
            <person name="Tomita M."/>
            <person name="Arakawa K."/>
        </authorList>
    </citation>
    <scope>NUCLEOTIDE SEQUENCE [LARGE SCALE GENOMIC DNA]</scope>
</reference>
<protein>
    <submittedName>
        <fullName evidence="2">Uncharacterized protein</fullName>
    </submittedName>
</protein>
<evidence type="ECO:0000313" key="3">
    <source>
        <dbReference type="Proteomes" id="UP000499080"/>
    </source>
</evidence>
<feature type="region of interest" description="Disordered" evidence="1">
    <location>
        <begin position="74"/>
        <end position="118"/>
    </location>
</feature>
<sequence>MYNEHDLSVLTKVQGIDWKQPSPIDASSSTRDRDFKAMYCGELVDFFELNKARFMNIYNEHNLSVLTKAHGIDWKQPSPIDASSSTRDRAFKLMSSDEHKKTPHRSLSQPLPRSTLHE</sequence>
<dbReference type="Proteomes" id="UP000499080">
    <property type="component" value="Unassembled WGS sequence"/>
</dbReference>
<organism evidence="2 3">
    <name type="scientific">Araneus ventricosus</name>
    <name type="common">Orbweaver spider</name>
    <name type="synonym">Epeira ventricosa</name>
    <dbReference type="NCBI Taxonomy" id="182803"/>
    <lineage>
        <taxon>Eukaryota</taxon>
        <taxon>Metazoa</taxon>
        <taxon>Ecdysozoa</taxon>
        <taxon>Arthropoda</taxon>
        <taxon>Chelicerata</taxon>
        <taxon>Arachnida</taxon>
        <taxon>Araneae</taxon>
        <taxon>Araneomorphae</taxon>
        <taxon>Entelegynae</taxon>
        <taxon>Araneoidea</taxon>
        <taxon>Araneidae</taxon>
        <taxon>Araneus</taxon>
    </lineage>
</organism>
<dbReference type="EMBL" id="BGPR01003867">
    <property type="protein sequence ID" value="GBM93343.1"/>
    <property type="molecule type" value="Genomic_DNA"/>
</dbReference>
<evidence type="ECO:0000313" key="2">
    <source>
        <dbReference type="EMBL" id="GBM93343.1"/>
    </source>
</evidence>
<comment type="caution">
    <text evidence="2">The sequence shown here is derived from an EMBL/GenBank/DDBJ whole genome shotgun (WGS) entry which is preliminary data.</text>
</comment>
<name>A0A4Y2JSG6_ARAVE</name>
<feature type="compositionally biased region" description="Basic and acidic residues" evidence="1">
    <location>
        <begin position="86"/>
        <end position="100"/>
    </location>
</feature>
<accession>A0A4Y2JSG6</accession>
<proteinExistence type="predicted"/>
<evidence type="ECO:0000256" key="1">
    <source>
        <dbReference type="SAM" id="MobiDB-lite"/>
    </source>
</evidence>
<gene>
    <name evidence="2" type="ORF">AVEN_213004_1</name>
</gene>
<dbReference type="AlphaFoldDB" id="A0A4Y2JSG6"/>
<keyword evidence="3" id="KW-1185">Reference proteome</keyword>